<dbReference type="Proteomes" id="UP001487740">
    <property type="component" value="Unassembled WGS sequence"/>
</dbReference>
<proteinExistence type="predicted"/>
<accession>A0AAW0URH8</accession>
<gene>
    <name evidence="1" type="ORF">O3P69_001136</name>
</gene>
<organism evidence="1 2">
    <name type="scientific">Scylla paramamosain</name>
    <name type="common">Mud crab</name>
    <dbReference type="NCBI Taxonomy" id="85552"/>
    <lineage>
        <taxon>Eukaryota</taxon>
        <taxon>Metazoa</taxon>
        <taxon>Ecdysozoa</taxon>
        <taxon>Arthropoda</taxon>
        <taxon>Crustacea</taxon>
        <taxon>Multicrustacea</taxon>
        <taxon>Malacostraca</taxon>
        <taxon>Eumalacostraca</taxon>
        <taxon>Eucarida</taxon>
        <taxon>Decapoda</taxon>
        <taxon>Pleocyemata</taxon>
        <taxon>Brachyura</taxon>
        <taxon>Eubrachyura</taxon>
        <taxon>Portunoidea</taxon>
        <taxon>Portunidae</taxon>
        <taxon>Portuninae</taxon>
        <taxon>Scylla</taxon>
    </lineage>
</organism>
<name>A0AAW0URH8_SCYPA</name>
<evidence type="ECO:0000313" key="2">
    <source>
        <dbReference type="Proteomes" id="UP001487740"/>
    </source>
</evidence>
<sequence>MLTKSMMIKPRRMKWMRRKRQMSDITDCLEAGWVEQNGPPLGDFEQRVAGRSMSLSVMVSNWPWILTGALTGFVAYCNRPLDWLSSPPQKATTEWLRGPDDLCVGRRRKPSPASRNTSRLRECLCMPFSMKSLALPSSPRISRAIFSWM</sequence>
<reference evidence="1 2" key="1">
    <citation type="submission" date="2023-03" db="EMBL/GenBank/DDBJ databases">
        <title>High-quality genome of Scylla paramamosain provides insights in environmental adaptation.</title>
        <authorList>
            <person name="Zhang L."/>
        </authorList>
    </citation>
    <scope>NUCLEOTIDE SEQUENCE [LARGE SCALE GENOMIC DNA]</scope>
    <source>
        <strain evidence="1">LZ_2023a</strain>
        <tissue evidence="1">Muscle</tissue>
    </source>
</reference>
<comment type="caution">
    <text evidence="1">The sequence shown here is derived from an EMBL/GenBank/DDBJ whole genome shotgun (WGS) entry which is preliminary data.</text>
</comment>
<keyword evidence="2" id="KW-1185">Reference proteome</keyword>
<dbReference type="AlphaFoldDB" id="A0AAW0URH8"/>
<protein>
    <submittedName>
        <fullName evidence="1">Uncharacterized protein</fullName>
    </submittedName>
</protein>
<dbReference type="EMBL" id="JARAKH010000008">
    <property type="protein sequence ID" value="KAK8401823.1"/>
    <property type="molecule type" value="Genomic_DNA"/>
</dbReference>
<evidence type="ECO:0000313" key="1">
    <source>
        <dbReference type="EMBL" id="KAK8401823.1"/>
    </source>
</evidence>